<sequence>MTTTKQSAAKTKQSATTTDQIAHETTGVWGADVASGARQFLQPLVVNLTALHVEGKQAHWHVRGSGFIGVHELLDLYVAHVREWADLVAERVVALGLPVDGRIRTVGKDTVIPQLKDGFQSVPDTIAQVIEQIDATLKVLHESMDELEDIDVASQDVLVEIERGLVKDRWFLHAHIAED</sequence>
<reference evidence="5" key="1">
    <citation type="journal article" date="2019" name="Int. J. Syst. Evol. Microbiol.">
        <title>The Global Catalogue of Microorganisms (GCM) 10K type strain sequencing project: providing services to taxonomists for standard genome sequencing and annotation.</title>
        <authorList>
            <consortium name="The Broad Institute Genomics Platform"/>
            <consortium name="The Broad Institute Genome Sequencing Center for Infectious Disease"/>
            <person name="Wu L."/>
            <person name="Ma J."/>
        </authorList>
    </citation>
    <scope>NUCLEOTIDE SEQUENCE [LARGE SCALE GENOMIC DNA]</scope>
    <source>
        <strain evidence="5">NBRC 108725</strain>
    </source>
</reference>
<dbReference type="RefSeq" id="WP_286276550.1">
    <property type="nucleotide sequence ID" value="NZ_AP027731.1"/>
</dbReference>
<dbReference type="CDD" id="cd01043">
    <property type="entry name" value="DPS"/>
    <property type="match status" value="1"/>
</dbReference>
<dbReference type="Gene3D" id="1.20.1260.10">
    <property type="match status" value="1"/>
</dbReference>
<dbReference type="EMBL" id="AP027731">
    <property type="protein sequence ID" value="BDZ46498.1"/>
    <property type="molecule type" value="Genomic_DNA"/>
</dbReference>
<proteinExistence type="inferred from homology"/>
<organism evidence="4 5">
    <name type="scientific">Naasia aerilata</name>
    <dbReference type="NCBI Taxonomy" id="1162966"/>
    <lineage>
        <taxon>Bacteria</taxon>
        <taxon>Bacillati</taxon>
        <taxon>Actinomycetota</taxon>
        <taxon>Actinomycetes</taxon>
        <taxon>Micrococcales</taxon>
        <taxon>Microbacteriaceae</taxon>
        <taxon>Naasia</taxon>
    </lineage>
</organism>
<keyword evidence="5" id="KW-1185">Reference proteome</keyword>
<dbReference type="PIRSF" id="PIRSF005900">
    <property type="entry name" value="Dps"/>
    <property type="match status" value="1"/>
</dbReference>
<dbReference type="PANTHER" id="PTHR42932:SF2">
    <property type="entry name" value="DNA PROTECTION DURING STARVATION PROTEIN 1"/>
    <property type="match status" value="1"/>
</dbReference>
<dbReference type="InterPro" id="IPR008331">
    <property type="entry name" value="Ferritin_DPS_dom"/>
</dbReference>
<evidence type="ECO:0000259" key="3">
    <source>
        <dbReference type="Pfam" id="PF00210"/>
    </source>
</evidence>
<accession>A0ABN6XNG4</accession>
<dbReference type="PANTHER" id="PTHR42932">
    <property type="entry name" value="GENERAL STRESS PROTEIN 20U"/>
    <property type="match status" value="1"/>
</dbReference>
<dbReference type="InterPro" id="IPR023188">
    <property type="entry name" value="DPS_DNA-bd_CS"/>
</dbReference>
<evidence type="ECO:0000313" key="4">
    <source>
        <dbReference type="EMBL" id="BDZ46498.1"/>
    </source>
</evidence>
<feature type="domain" description="Ferritin/DPS" evidence="3">
    <location>
        <begin position="44"/>
        <end position="177"/>
    </location>
</feature>
<dbReference type="Pfam" id="PF00210">
    <property type="entry name" value="Ferritin"/>
    <property type="match status" value="1"/>
</dbReference>
<evidence type="ECO:0000256" key="1">
    <source>
        <dbReference type="ARBA" id="ARBA00009497"/>
    </source>
</evidence>
<gene>
    <name evidence="4" type="primary">dps</name>
    <name evidence="4" type="ORF">GCM10025866_24070</name>
</gene>
<protein>
    <submittedName>
        <fullName evidence="4">DNA starvation/stationary phase protection protein</fullName>
    </submittedName>
</protein>
<dbReference type="InterPro" id="IPR012347">
    <property type="entry name" value="Ferritin-like"/>
</dbReference>
<dbReference type="PROSITE" id="PS00818">
    <property type="entry name" value="DPS_1"/>
    <property type="match status" value="1"/>
</dbReference>
<dbReference type="Proteomes" id="UP001321498">
    <property type="component" value="Chromosome"/>
</dbReference>
<dbReference type="InterPro" id="IPR009078">
    <property type="entry name" value="Ferritin-like_SF"/>
</dbReference>
<comment type="similarity">
    <text evidence="1 2">Belongs to the Dps family.</text>
</comment>
<dbReference type="SUPFAM" id="SSF47240">
    <property type="entry name" value="Ferritin-like"/>
    <property type="match status" value="1"/>
</dbReference>
<evidence type="ECO:0000256" key="2">
    <source>
        <dbReference type="RuleBase" id="RU003875"/>
    </source>
</evidence>
<name>A0ABN6XNG4_9MICO</name>
<dbReference type="InterPro" id="IPR002177">
    <property type="entry name" value="DPS_DNA-bd"/>
</dbReference>
<dbReference type="PRINTS" id="PR01346">
    <property type="entry name" value="HELNAPAPROT"/>
</dbReference>
<evidence type="ECO:0000313" key="5">
    <source>
        <dbReference type="Proteomes" id="UP001321498"/>
    </source>
</evidence>